<gene>
    <name evidence="2" type="ORF">M422DRAFT_60383</name>
</gene>
<dbReference type="Gene3D" id="3.40.50.1240">
    <property type="entry name" value="Phosphoglycerate mutase-like"/>
    <property type="match status" value="1"/>
</dbReference>
<accession>A0A0C9VV21</accession>
<dbReference type="InterPro" id="IPR029033">
    <property type="entry name" value="His_PPase_superfam"/>
</dbReference>
<sequence>MLHLKSILLFSLLAVVYTKKISNTVYIIRHGEKPDDNGQGLSPQGEERAQCLTGVFGPSSPFDIGYILAEQPQSNGDRTRPLETVTPLAEELGLTVDTSCDRDDSKCVADAVDAFAKNDSTKNILICWEHDAITDIEDSLGVSKTVDYPSDSFNLIFTIQQEKLVDTTQSENCTGLDN</sequence>
<name>A0A0C9VV21_SPHS4</name>
<keyword evidence="3" id="KW-1185">Reference proteome</keyword>
<evidence type="ECO:0000313" key="3">
    <source>
        <dbReference type="Proteomes" id="UP000054279"/>
    </source>
</evidence>
<protein>
    <recommendedName>
        <fullName evidence="4">Phosphoglycerate mutase family protein</fullName>
    </recommendedName>
</protein>
<feature type="chain" id="PRO_5002205614" description="Phosphoglycerate mutase family protein" evidence="1">
    <location>
        <begin position="19"/>
        <end position="178"/>
    </location>
</feature>
<dbReference type="EMBL" id="KN837132">
    <property type="protein sequence ID" value="KIJ42126.1"/>
    <property type="molecule type" value="Genomic_DNA"/>
</dbReference>
<reference evidence="2 3" key="1">
    <citation type="submission" date="2014-06" db="EMBL/GenBank/DDBJ databases">
        <title>Evolutionary Origins and Diversification of the Mycorrhizal Mutualists.</title>
        <authorList>
            <consortium name="DOE Joint Genome Institute"/>
            <consortium name="Mycorrhizal Genomics Consortium"/>
            <person name="Kohler A."/>
            <person name="Kuo A."/>
            <person name="Nagy L.G."/>
            <person name="Floudas D."/>
            <person name="Copeland A."/>
            <person name="Barry K.W."/>
            <person name="Cichocki N."/>
            <person name="Veneault-Fourrey C."/>
            <person name="LaButti K."/>
            <person name="Lindquist E.A."/>
            <person name="Lipzen A."/>
            <person name="Lundell T."/>
            <person name="Morin E."/>
            <person name="Murat C."/>
            <person name="Riley R."/>
            <person name="Ohm R."/>
            <person name="Sun H."/>
            <person name="Tunlid A."/>
            <person name="Henrissat B."/>
            <person name="Grigoriev I.V."/>
            <person name="Hibbett D.S."/>
            <person name="Martin F."/>
        </authorList>
    </citation>
    <scope>NUCLEOTIDE SEQUENCE [LARGE SCALE GENOMIC DNA]</scope>
    <source>
        <strain evidence="2 3">SS14</strain>
    </source>
</reference>
<dbReference type="OrthoDB" id="425925at2759"/>
<proteinExistence type="predicted"/>
<dbReference type="AlphaFoldDB" id="A0A0C9VV21"/>
<organism evidence="2 3">
    <name type="scientific">Sphaerobolus stellatus (strain SS14)</name>
    <dbReference type="NCBI Taxonomy" id="990650"/>
    <lineage>
        <taxon>Eukaryota</taxon>
        <taxon>Fungi</taxon>
        <taxon>Dikarya</taxon>
        <taxon>Basidiomycota</taxon>
        <taxon>Agaricomycotina</taxon>
        <taxon>Agaricomycetes</taxon>
        <taxon>Phallomycetidae</taxon>
        <taxon>Geastrales</taxon>
        <taxon>Sphaerobolaceae</taxon>
        <taxon>Sphaerobolus</taxon>
    </lineage>
</organism>
<dbReference type="Proteomes" id="UP000054279">
    <property type="component" value="Unassembled WGS sequence"/>
</dbReference>
<keyword evidence="1" id="KW-0732">Signal</keyword>
<evidence type="ECO:0008006" key="4">
    <source>
        <dbReference type="Google" id="ProtNLM"/>
    </source>
</evidence>
<evidence type="ECO:0000313" key="2">
    <source>
        <dbReference type="EMBL" id="KIJ42126.1"/>
    </source>
</evidence>
<evidence type="ECO:0000256" key="1">
    <source>
        <dbReference type="SAM" id="SignalP"/>
    </source>
</evidence>
<feature type="signal peptide" evidence="1">
    <location>
        <begin position="1"/>
        <end position="18"/>
    </location>
</feature>
<dbReference type="HOGENOM" id="CLU_085795_3_1_1"/>